<name>A0ABX0WLW3_9RHOO</name>
<dbReference type="PANTHER" id="PTHR42844">
    <property type="entry name" value="DIHYDRONEOPTERIN ALDOLASE 1-RELATED"/>
    <property type="match status" value="1"/>
</dbReference>
<dbReference type="Proteomes" id="UP000720344">
    <property type="component" value="Unassembled WGS sequence"/>
</dbReference>
<feature type="domain" description="Dihydroneopterin aldolase/epimerase" evidence="7">
    <location>
        <begin position="14"/>
        <end position="124"/>
    </location>
</feature>
<dbReference type="NCBIfam" id="TIGR00525">
    <property type="entry name" value="folB"/>
    <property type="match status" value="1"/>
</dbReference>
<dbReference type="EMBL" id="JAATWB010000005">
    <property type="protein sequence ID" value="NJA89433.1"/>
    <property type="molecule type" value="Genomic_DNA"/>
</dbReference>
<evidence type="ECO:0000256" key="3">
    <source>
        <dbReference type="ARBA" id="ARBA00005708"/>
    </source>
</evidence>
<dbReference type="PANTHER" id="PTHR42844:SF1">
    <property type="entry name" value="DIHYDRONEOPTERIN ALDOLASE 1-RELATED"/>
    <property type="match status" value="1"/>
</dbReference>
<proteinExistence type="inferred from homology"/>
<dbReference type="SUPFAM" id="SSF55620">
    <property type="entry name" value="Tetrahydrobiopterin biosynthesis enzymes-like"/>
    <property type="match status" value="1"/>
</dbReference>
<evidence type="ECO:0000259" key="7">
    <source>
        <dbReference type="SMART" id="SM00905"/>
    </source>
</evidence>
<comment type="pathway">
    <text evidence="2 6">Cofactor biosynthesis; tetrahydrofolate biosynthesis; 2-amino-4-hydroxy-6-hydroxymethyl-7,8-dihydropteridine diphosphate from 7,8-dihydroneopterin triphosphate: step 3/4.</text>
</comment>
<evidence type="ECO:0000256" key="4">
    <source>
        <dbReference type="ARBA" id="ARBA00022909"/>
    </source>
</evidence>
<dbReference type="NCBIfam" id="TIGR00526">
    <property type="entry name" value="folB_dom"/>
    <property type="match status" value="1"/>
</dbReference>
<comment type="function">
    <text evidence="6">Catalyzes the conversion of 7,8-dihydroneopterin to 6-hydroxymethyl-7,8-dihydropterin.</text>
</comment>
<dbReference type="InterPro" id="IPR006156">
    <property type="entry name" value="Dihydroneopterin_aldolase"/>
</dbReference>
<dbReference type="SMART" id="SM00905">
    <property type="entry name" value="FolB"/>
    <property type="match status" value="1"/>
</dbReference>
<dbReference type="InterPro" id="IPR043133">
    <property type="entry name" value="GTP-CH-I_C/QueF"/>
</dbReference>
<keyword evidence="5 6" id="KW-0456">Lyase</keyword>
<comment type="similarity">
    <text evidence="3 6">Belongs to the DHNA family.</text>
</comment>
<accession>A0ABX0WLW3</accession>
<dbReference type="EC" id="4.1.2.25" evidence="6"/>
<evidence type="ECO:0000256" key="1">
    <source>
        <dbReference type="ARBA" id="ARBA00001353"/>
    </source>
</evidence>
<dbReference type="InterPro" id="IPR006157">
    <property type="entry name" value="FolB_dom"/>
</dbReference>
<gene>
    <name evidence="8" type="primary">folB</name>
    <name evidence="8" type="ORF">HCX48_09390</name>
</gene>
<dbReference type="Gene3D" id="3.30.1130.10">
    <property type="match status" value="1"/>
</dbReference>
<evidence type="ECO:0000313" key="9">
    <source>
        <dbReference type="Proteomes" id="UP000720344"/>
    </source>
</evidence>
<comment type="catalytic activity">
    <reaction evidence="1 6">
        <text>7,8-dihydroneopterin = 6-hydroxymethyl-7,8-dihydropterin + glycolaldehyde</text>
        <dbReference type="Rhea" id="RHEA:10540"/>
        <dbReference type="ChEBI" id="CHEBI:17001"/>
        <dbReference type="ChEBI" id="CHEBI:17071"/>
        <dbReference type="ChEBI" id="CHEBI:44841"/>
        <dbReference type="EC" id="4.1.2.25"/>
    </reaction>
</comment>
<dbReference type="RefSeq" id="WP_167681908.1">
    <property type="nucleotide sequence ID" value="NZ_JAATWB010000005.1"/>
</dbReference>
<organism evidence="8 9">
    <name type="scientific">Rhodocyclus gracilis</name>
    <dbReference type="NCBI Taxonomy" id="2929842"/>
    <lineage>
        <taxon>Bacteria</taxon>
        <taxon>Pseudomonadati</taxon>
        <taxon>Pseudomonadota</taxon>
        <taxon>Betaproteobacteria</taxon>
        <taxon>Rhodocyclales</taxon>
        <taxon>Rhodocyclaceae</taxon>
        <taxon>Rhodocyclus</taxon>
    </lineage>
</organism>
<evidence type="ECO:0000313" key="8">
    <source>
        <dbReference type="EMBL" id="NJA89433.1"/>
    </source>
</evidence>
<protein>
    <recommendedName>
        <fullName evidence="6">7,8-dihydroneopterin aldolase</fullName>
        <ecNumber evidence="6">4.1.2.25</ecNumber>
    </recommendedName>
</protein>
<evidence type="ECO:0000256" key="5">
    <source>
        <dbReference type="ARBA" id="ARBA00023239"/>
    </source>
</evidence>
<reference evidence="9" key="1">
    <citation type="submission" date="2020-03" db="EMBL/GenBank/DDBJ databases">
        <title>Whole-genome sequence of the purple nonsulfur bacterium Rhodocyclus tenuis DSM112.</title>
        <authorList>
            <person name="Kyndt J.A."/>
            <person name="Meyer T.E."/>
        </authorList>
    </citation>
    <scope>NUCLEOTIDE SEQUENCE [LARGE SCALE GENOMIC DNA]</scope>
    <source>
        <strain evidence="9">DSM 112</strain>
    </source>
</reference>
<dbReference type="Pfam" id="PF02152">
    <property type="entry name" value="FolB"/>
    <property type="match status" value="1"/>
</dbReference>
<evidence type="ECO:0000256" key="6">
    <source>
        <dbReference type="RuleBase" id="RU362079"/>
    </source>
</evidence>
<sequence>MTDLSRLNEDDCRIRIEALPLLALIGVYPHERAERQLLRVDIEFIVDAATASRSDDIAHTVDYDQVVAALERLVGERHFNLLEAISQAMLLALADSFPMKRLAITVHKPAALAGAGQVSVSRCLARDAL</sequence>
<evidence type="ECO:0000256" key="2">
    <source>
        <dbReference type="ARBA" id="ARBA00005013"/>
    </source>
</evidence>
<keyword evidence="4 6" id="KW-0289">Folate biosynthesis</keyword>
<keyword evidence="9" id="KW-1185">Reference proteome</keyword>
<dbReference type="GO" id="GO:0004150">
    <property type="term" value="F:dihydroneopterin aldolase activity"/>
    <property type="evidence" value="ECO:0007669"/>
    <property type="project" value="UniProtKB-EC"/>
</dbReference>
<comment type="caution">
    <text evidence="8">The sequence shown here is derived from an EMBL/GenBank/DDBJ whole genome shotgun (WGS) entry which is preliminary data.</text>
</comment>